<dbReference type="RefSeq" id="WP_399652160.1">
    <property type="nucleotide sequence ID" value="NZ_JBITYG010000006.1"/>
</dbReference>
<organism evidence="3 4">
    <name type="scientific">Streptomyces fildesensis</name>
    <dbReference type="NCBI Taxonomy" id="375757"/>
    <lineage>
        <taxon>Bacteria</taxon>
        <taxon>Bacillati</taxon>
        <taxon>Actinomycetota</taxon>
        <taxon>Actinomycetes</taxon>
        <taxon>Kitasatosporales</taxon>
        <taxon>Streptomycetaceae</taxon>
        <taxon>Streptomyces</taxon>
    </lineage>
</organism>
<dbReference type="InterPro" id="IPR011761">
    <property type="entry name" value="ATP-grasp"/>
</dbReference>
<comment type="caution">
    <text evidence="3">The sequence shown here is derived from an EMBL/GenBank/DDBJ whole genome shotgun (WGS) entry which is preliminary data.</text>
</comment>
<dbReference type="EMBL" id="JBITYG010000006">
    <property type="protein sequence ID" value="MFI9103322.1"/>
    <property type="molecule type" value="Genomic_DNA"/>
</dbReference>
<keyword evidence="3" id="KW-0436">Ligase</keyword>
<keyword evidence="1" id="KW-0067">ATP-binding</keyword>
<dbReference type="Pfam" id="PF18604">
    <property type="entry name" value="PreAtp-grasp"/>
    <property type="match status" value="1"/>
</dbReference>
<dbReference type="PROSITE" id="PS50975">
    <property type="entry name" value="ATP_GRASP"/>
    <property type="match status" value="1"/>
</dbReference>
<keyword evidence="1" id="KW-0547">Nucleotide-binding</keyword>
<reference evidence="3 4" key="1">
    <citation type="submission" date="2024-10" db="EMBL/GenBank/DDBJ databases">
        <title>The Natural Products Discovery Center: Release of the First 8490 Sequenced Strains for Exploring Actinobacteria Biosynthetic Diversity.</title>
        <authorList>
            <person name="Kalkreuter E."/>
            <person name="Kautsar S.A."/>
            <person name="Yang D."/>
            <person name="Bader C.D."/>
            <person name="Teijaro C.N."/>
            <person name="Fluegel L."/>
            <person name="Davis C.M."/>
            <person name="Simpson J.R."/>
            <person name="Lauterbach L."/>
            <person name="Steele A.D."/>
            <person name="Gui C."/>
            <person name="Meng S."/>
            <person name="Li G."/>
            <person name="Viehrig K."/>
            <person name="Ye F."/>
            <person name="Su P."/>
            <person name="Kiefer A.F."/>
            <person name="Nichols A."/>
            <person name="Cepeda A.J."/>
            <person name="Yan W."/>
            <person name="Fan B."/>
            <person name="Jiang Y."/>
            <person name="Adhikari A."/>
            <person name="Zheng C.-J."/>
            <person name="Schuster L."/>
            <person name="Cowan T.M."/>
            <person name="Smanski M.J."/>
            <person name="Chevrette M.G."/>
            <person name="De Carvalho L.P.S."/>
            <person name="Shen B."/>
        </authorList>
    </citation>
    <scope>NUCLEOTIDE SEQUENCE [LARGE SCALE GENOMIC DNA]</scope>
    <source>
        <strain evidence="3 4">NPDC053399</strain>
    </source>
</reference>
<evidence type="ECO:0000256" key="1">
    <source>
        <dbReference type="PROSITE-ProRule" id="PRU00409"/>
    </source>
</evidence>
<dbReference type="GO" id="GO:0016874">
    <property type="term" value="F:ligase activity"/>
    <property type="evidence" value="ECO:0007669"/>
    <property type="project" value="UniProtKB-KW"/>
</dbReference>
<feature type="domain" description="ATP-grasp" evidence="2">
    <location>
        <begin position="161"/>
        <end position="362"/>
    </location>
</feature>
<keyword evidence="4" id="KW-1185">Reference proteome</keyword>
<evidence type="ECO:0000313" key="4">
    <source>
        <dbReference type="Proteomes" id="UP001614394"/>
    </source>
</evidence>
<name>A0ABW8CBY0_9ACTN</name>
<dbReference type="SUPFAM" id="SSF56059">
    <property type="entry name" value="Glutathione synthetase ATP-binding domain-like"/>
    <property type="match status" value="1"/>
</dbReference>
<sequence>MLPPAHDQPLVILANFASDIAIDLQQSAILRQWSLQAPREIWLARPGDVLVTPVPLSPAFIRYACSLLDMPIDAISILTVPDVAGEAIADTVRSTRTLTSLRDLVAQRTGYRLLPTALDSATVALAADLDIPISPYDLGTRGASPDAVAVTALLNTKAGFRTAAQDLGMRLPAGRLCDGSRLPAVARELIGAYQEIVVKPDRSAGGHGLRFISGRDLPLAAESAAGQWVVEEFLADCRSVSAQFHTGEDEPRVLFSGEMSTRDGAFTGYRSPLPDVPERTVKELERWGLDLGDHLAARGYRGPYSIDAMVARHGRLYATEANVRRTATTTPHAMITRLLPSSPTPAWLMGTRRADRVHTFLEAVDLLAAAGLAYDPGTGAGVLLYADAPADGISWRYAITAPDPDRIPQLDRQFALLFAP</sequence>
<proteinExistence type="predicted"/>
<accession>A0ABW8CBY0</accession>
<protein>
    <submittedName>
        <fullName evidence="3">Peptide ligase PGM1-related protein</fullName>
    </submittedName>
</protein>
<dbReference type="Proteomes" id="UP001614394">
    <property type="component" value="Unassembled WGS sequence"/>
</dbReference>
<evidence type="ECO:0000313" key="3">
    <source>
        <dbReference type="EMBL" id="MFI9103322.1"/>
    </source>
</evidence>
<dbReference type="Pfam" id="PF18105">
    <property type="entry name" value="PGM1_C"/>
    <property type="match status" value="1"/>
</dbReference>
<evidence type="ECO:0000259" key="2">
    <source>
        <dbReference type="PROSITE" id="PS50975"/>
    </source>
</evidence>
<dbReference type="InterPro" id="IPR041356">
    <property type="entry name" value="PGM1_C"/>
</dbReference>
<dbReference type="InterPro" id="IPR040754">
    <property type="entry name" value="PreAtp-grasp"/>
</dbReference>
<gene>
    <name evidence="3" type="ORF">ACIGXA_22650</name>
</gene>